<dbReference type="Proteomes" id="UP000016649">
    <property type="component" value="Unassembled WGS sequence"/>
</dbReference>
<protein>
    <submittedName>
        <fullName evidence="5">Tetratricopeptide repeat protein</fullName>
    </submittedName>
</protein>
<keyword evidence="4" id="KW-0472">Membrane</keyword>
<keyword evidence="6" id="KW-1185">Reference proteome</keyword>
<dbReference type="InterPro" id="IPR019734">
    <property type="entry name" value="TPR_rpt"/>
</dbReference>
<reference evidence="5 6" key="1">
    <citation type="submission" date="2013-08" db="EMBL/GenBank/DDBJ databases">
        <authorList>
            <person name="Weinstock G."/>
            <person name="Sodergren E."/>
            <person name="Wylie T."/>
            <person name="Fulton L."/>
            <person name="Fulton R."/>
            <person name="Fronick C."/>
            <person name="O'Laughlin M."/>
            <person name="Godfrey J."/>
            <person name="Miner T."/>
            <person name="Herter B."/>
            <person name="Appelbaum E."/>
            <person name="Cordes M."/>
            <person name="Lek S."/>
            <person name="Wollam A."/>
            <person name="Pepin K.H."/>
            <person name="Palsikar V.B."/>
            <person name="Mitreva M."/>
            <person name="Wilson R.K."/>
        </authorList>
    </citation>
    <scope>NUCLEOTIDE SEQUENCE [LARGE SCALE GENOMIC DNA]</scope>
    <source>
        <strain evidence="5 6">ATCC 700332</strain>
    </source>
</reference>
<feature type="transmembrane region" description="Helical" evidence="4">
    <location>
        <begin position="21"/>
        <end position="43"/>
    </location>
</feature>
<evidence type="ECO:0000256" key="3">
    <source>
        <dbReference type="PROSITE-ProRule" id="PRU00339"/>
    </source>
</evidence>
<gene>
    <name evidence="5" type="ORF">HMPREF9193_00206</name>
</gene>
<evidence type="ECO:0000313" key="5">
    <source>
        <dbReference type="EMBL" id="ERJ94235.1"/>
    </source>
</evidence>
<proteinExistence type="predicted"/>
<accession>A0ABN0P148</accession>
<feature type="repeat" description="TPR" evidence="3">
    <location>
        <begin position="214"/>
        <end position="247"/>
    </location>
</feature>
<dbReference type="InterPro" id="IPR013105">
    <property type="entry name" value="TPR_2"/>
</dbReference>
<evidence type="ECO:0000256" key="2">
    <source>
        <dbReference type="ARBA" id="ARBA00022803"/>
    </source>
</evidence>
<sequence>MRALVFSAVKLYTDTMKQVRNFCIYVLIFTFILPIFALSPASLADFRDAMYSDPLNHSFLLGEYEKTKADIQNSLQDYDLYVALARCDYYMGRSYGYAKIKTEAAKYYDSALEHVQKALHIRKDGAEALLLQGENISQNCAVKPTSYAMSNGLKVGKIAKQVVAADKKNGAALYLLYAQYIYAPGAFRNLERGIKEMKAVLADPDVYLEKDDVFNINSAIGYAYVHQEKYDEALPWIEKALEVYPTNFFVLTLKNQIQNHT</sequence>
<evidence type="ECO:0000256" key="1">
    <source>
        <dbReference type="ARBA" id="ARBA00022737"/>
    </source>
</evidence>
<dbReference type="EMBL" id="AWVH01000005">
    <property type="protein sequence ID" value="ERJ94235.1"/>
    <property type="molecule type" value="Genomic_DNA"/>
</dbReference>
<evidence type="ECO:0000256" key="4">
    <source>
        <dbReference type="SAM" id="Phobius"/>
    </source>
</evidence>
<dbReference type="SMART" id="SM00028">
    <property type="entry name" value="TPR"/>
    <property type="match status" value="2"/>
</dbReference>
<dbReference type="InterPro" id="IPR011990">
    <property type="entry name" value="TPR-like_helical_dom_sf"/>
</dbReference>
<keyword evidence="1" id="KW-0677">Repeat</keyword>
<keyword evidence="4" id="KW-1133">Transmembrane helix</keyword>
<keyword evidence="4" id="KW-0812">Transmembrane</keyword>
<name>A0ABN0P148_TRELE</name>
<keyword evidence="2 3" id="KW-0802">TPR repeat</keyword>
<dbReference type="PROSITE" id="PS50005">
    <property type="entry name" value="TPR"/>
    <property type="match status" value="1"/>
</dbReference>
<dbReference type="Gene3D" id="1.25.40.10">
    <property type="entry name" value="Tetratricopeptide repeat domain"/>
    <property type="match status" value="1"/>
</dbReference>
<dbReference type="SUPFAM" id="SSF48452">
    <property type="entry name" value="TPR-like"/>
    <property type="match status" value="2"/>
</dbReference>
<dbReference type="Pfam" id="PF07719">
    <property type="entry name" value="TPR_2"/>
    <property type="match status" value="1"/>
</dbReference>
<organism evidence="5 6">
    <name type="scientific">Treponema lecithinolyticum ATCC 700332</name>
    <dbReference type="NCBI Taxonomy" id="1321815"/>
    <lineage>
        <taxon>Bacteria</taxon>
        <taxon>Pseudomonadati</taxon>
        <taxon>Spirochaetota</taxon>
        <taxon>Spirochaetia</taxon>
        <taxon>Spirochaetales</taxon>
        <taxon>Treponemataceae</taxon>
        <taxon>Treponema</taxon>
    </lineage>
</organism>
<evidence type="ECO:0000313" key="6">
    <source>
        <dbReference type="Proteomes" id="UP000016649"/>
    </source>
</evidence>
<comment type="caution">
    <text evidence="5">The sequence shown here is derived from an EMBL/GenBank/DDBJ whole genome shotgun (WGS) entry which is preliminary data.</text>
</comment>